<evidence type="ECO:0000313" key="6">
    <source>
        <dbReference type="EMBL" id="MEJ5096531.1"/>
    </source>
</evidence>
<keyword evidence="7" id="KW-1185">Reference proteome</keyword>
<proteinExistence type="predicted"/>
<accession>A0ABU8QAI2</accession>
<name>A0ABU8QAI2_9SPHN</name>
<evidence type="ECO:0000256" key="1">
    <source>
        <dbReference type="ARBA" id="ARBA00004141"/>
    </source>
</evidence>
<dbReference type="PANTHER" id="PTHR30249">
    <property type="entry name" value="PUTATIVE SEROTONIN TRANSPORTER"/>
    <property type="match status" value="1"/>
</dbReference>
<evidence type="ECO:0000256" key="3">
    <source>
        <dbReference type="ARBA" id="ARBA00022989"/>
    </source>
</evidence>
<keyword evidence="4 5" id="KW-0472">Membrane</keyword>
<comment type="caution">
    <text evidence="6">The sequence shown here is derived from an EMBL/GenBank/DDBJ whole genome shotgun (WGS) entry which is preliminary data.</text>
</comment>
<comment type="subcellular location">
    <subcellularLocation>
        <location evidence="1">Membrane</location>
        <topology evidence="1">Multi-pass membrane protein</topology>
    </subcellularLocation>
</comment>
<dbReference type="Proteomes" id="UP001380365">
    <property type="component" value="Unassembled WGS sequence"/>
</dbReference>
<feature type="transmembrane region" description="Helical" evidence="5">
    <location>
        <begin position="147"/>
        <end position="173"/>
    </location>
</feature>
<dbReference type="RefSeq" id="WP_132883649.1">
    <property type="nucleotide sequence ID" value="NZ_JBBGZA010000003.1"/>
</dbReference>
<feature type="transmembrane region" description="Helical" evidence="5">
    <location>
        <begin position="62"/>
        <end position="85"/>
    </location>
</feature>
<evidence type="ECO:0000256" key="5">
    <source>
        <dbReference type="SAM" id="Phobius"/>
    </source>
</evidence>
<dbReference type="PANTHER" id="PTHR30249:SF0">
    <property type="entry name" value="PLASTIDAL GLYCOLATE_GLYCERATE TRANSLOCATOR 1, CHLOROPLASTIC"/>
    <property type="match status" value="1"/>
</dbReference>
<evidence type="ECO:0000256" key="4">
    <source>
        <dbReference type="ARBA" id="ARBA00023136"/>
    </source>
</evidence>
<evidence type="ECO:0000313" key="7">
    <source>
        <dbReference type="Proteomes" id="UP001380365"/>
    </source>
</evidence>
<feature type="transmembrane region" description="Helical" evidence="5">
    <location>
        <begin position="6"/>
        <end position="25"/>
    </location>
</feature>
<keyword evidence="2 5" id="KW-0812">Transmembrane</keyword>
<organism evidence="6 7">
    <name type="scientific">Sphingomonas molluscorum</name>
    <dbReference type="NCBI Taxonomy" id="418184"/>
    <lineage>
        <taxon>Bacteria</taxon>
        <taxon>Pseudomonadati</taxon>
        <taxon>Pseudomonadota</taxon>
        <taxon>Alphaproteobacteria</taxon>
        <taxon>Sphingomonadales</taxon>
        <taxon>Sphingomonadaceae</taxon>
        <taxon>Sphingomonas</taxon>
    </lineage>
</organism>
<gene>
    <name evidence="6" type="ORF">WH159_18630</name>
</gene>
<feature type="transmembrane region" description="Helical" evidence="5">
    <location>
        <begin position="210"/>
        <end position="231"/>
    </location>
</feature>
<dbReference type="EMBL" id="JBBGZA010000003">
    <property type="protein sequence ID" value="MEJ5096531.1"/>
    <property type="molecule type" value="Genomic_DNA"/>
</dbReference>
<protein>
    <submittedName>
        <fullName evidence="6">LrgB family protein</fullName>
    </submittedName>
</protein>
<dbReference type="InterPro" id="IPR007300">
    <property type="entry name" value="CidB/LrgB"/>
</dbReference>
<reference evidence="6 7" key="1">
    <citation type="submission" date="2023-12" db="EMBL/GenBank/DDBJ databases">
        <title>Gut-associated functions are favored during microbiome assembly across C. elegans life.</title>
        <authorList>
            <person name="Zimmermann J."/>
        </authorList>
    </citation>
    <scope>NUCLEOTIDE SEQUENCE [LARGE SCALE GENOMIC DNA]</scope>
    <source>
        <strain evidence="6 7">JUb134</strain>
    </source>
</reference>
<feature type="transmembrane region" description="Helical" evidence="5">
    <location>
        <begin position="97"/>
        <end position="120"/>
    </location>
</feature>
<keyword evidence="3 5" id="KW-1133">Transmembrane helix</keyword>
<feature type="transmembrane region" description="Helical" evidence="5">
    <location>
        <begin position="37"/>
        <end position="56"/>
    </location>
</feature>
<sequence length="232" mass="23560">MTALGSLLHTPLLWIAVTLLVFEGADTISRRSNRHPLAHPVLMSVPVLAAILFATGTPYRTYAQGTATLTFLLGPATVALAVPLWRNWPLVRRSGKAVLAALLAGSLTAILSAVAIGWALGASPEVLATLATHSATTPVGMAIAESIGGIAALAAVTILTTGILGAMVATPLLNRLGITDPRARGFAIGVTAHGLGTARAFQVSETAGTFAGMAMALNAAMTALLLSVVALL</sequence>
<evidence type="ECO:0000256" key="2">
    <source>
        <dbReference type="ARBA" id="ARBA00022692"/>
    </source>
</evidence>
<dbReference type="Pfam" id="PF04172">
    <property type="entry name" value="LrgB"/>
    <property type="match status" value="1"/>
</dbReference>